<evidence type="ECO:0000256" key="1">
    <source>
        <dbReference type="SAM" id="MobiDB-lite"/>
    </source>
</evidence>
<feature type="compositionally biased region" description="Polar residues" evidence="1">
    <location>
        <begin position="55"/>
        <end position="68"/>
    </location>
</feature>
<feature type="chain" id="PRO_5021305472" evidence="2">
    <location>
        <begin position="30"/>
        <end position="129"/>
    </location>
</feature>
<accession>A0A4Y2K460</accession>
<name>A0A4Y2K460_ARAVE</name>
<gene>
    <name evidence="3" type="ORF">AVEN_103886_1</name>
</gene>
<evidence type="ECO:0000313" key="4">
    <source>
        <dbReference type="Proteomes" id="UP000499080"/>
    </source>
</evidence>
<dbReference type="Proteomes" id="UP000499080">
    <property type="component" value="Unassembled WGS sequence"/>
</dbReference>
<comment type="caution">
    <text evidence="3">The sequence shown here is derived from an EMBL/GenBank/DDBJ whole genome shotgun (WGS) entry which is preliminary data.</text>
</comment>
<keyword evidence="2" id="KW-0732">Signal</keyword>
<feature type="signal peptide" evidence="2">
    <location>
        <begin position="1"/>
        <end position="29"/>
    </location>
</feature>
<dbReference type="AlphaFoldDB" id="A0A4Y2K460"/>
<proteinExistence type="predicted"/>
<evidence type="ECO:0000256" key="2">
    <source>
        <dbReference type="SAM" id="SignalP"/>
    </source>
</evidence>
<protein>
    <submittedName>
        <fullName evidence="3">Uncharacterized protein</fullName>
    </submittedName>
</protein>
<feature type="region of interest" description="Disordered" evidence="1">
    <location>
        <begin position="54"/>
        <end position="77"/>
    </location>
</feature>
<reference evidence="3 4" key="1">
    <citation type="journal article" date="2019" name="Sci. Rep.">
        <title>Orb-weaving spider Araneus ventricosus genome elucidates the spidroin gene catalogue.</title>
        <authorList>
            <person name="Kono N."/>
            <person name="Nakamura H."/>
            <person name="Ohtoshi R."/>
            <person name="Moran D.A.P."/>
            <person name="Shinohara A."/>
            <person name="Yoshida Y."/>
            <person name="Fujiwara M."/>
            <person name="Mori M."/>
            <person name="Tomita M."/>
            <person name="Arakawa K."/>
        </authorList>
    </citation>
    <scope>NUCLEOTIDE SEQUENCE [LARGE SCALE GENOMIC DNA]</scope>
</reference>
<keyword evidence="4" id="KW-1185">Reference proteome</keyword>
<sequence length="129" mass="14491">MHHGTRHLSVRSPFFWNTLCILHTTFSTAESNMHQECSLLRAVRNMLPFTVVNVEPNQDRPSTPNNPAGKSRMRLDPRRMDMENVVYRMQCVVDAGVAPEGRPGRGRSALVGRVVPPPSGEIFVRGIQL</sequence>
<organism evidence="3 4">
    <name type="scientific">Araneus ventricosus</name>
    <name type="common">Orbweaver spider</name>
    <name type="synonym">Epeira ventricosa</name>
    <dbReference type="NCBI Taxonomy" id="182803"/>
    <lineage>
        <taxon>Eukaryota</taxon>
        <taxon>Metazoa</taxon>
        <taxon>Ecdysozoa</taxon>
        <taxon>Arthropoda</taxon>
        <taxon>Chelicerata</taxon>
        <taxon>Arachnida</taxon>
        <taxon>Araneae</taxon>
        <taxon>Araneomorphae</taxon>
        <taxon>Entelegynae</taxon>
        <taxon>Araneoidea</taxon>
        <taxon>Araneidae</taxon>
        <taxon>Araneus</taxon>
    </lineage>
</organism>
<dbReference type="EMBL" id="BGPR01004237">
    <property type="protein sequence ID" value="GBM97473.1"/>
    <property type="molecule type" value="Genomic_DNA"/>
</dbReference>
<evidence type="ECO:0000313" key="3">
    <source>
        <dbReference type="EMBL" id="GBM97473.1"/>
    </source>
</evidence>